<evidence type="ECO:0000256" key="3">
    <source>
        <dbReference type="ARBA" id="ARBA00023163"/>
    </source>
</evidence>
<gene>
    <name evidence="6" type="ORF">GGQ54_001106</name>
</gene>
<name>A0A7Z0D882_9ACTN</name>
<evidence type="ECO:0000256" key="2">
    <source>
        <dbReference type="ARBA" id="ARBA00023125"/>
    </source>
</evidence>
<protein>
    <submittedName>
        <fullName evidence="6">AcrR family transcriptional regulator</fullName>
    </submittedName>
</protein>
<dbReference type="Proteomes" id="UP000527616">
    <property type="component" value="Unassembled WGS sequence"/>
</dbReference>
<dbReference type="PANTHER" id="PTHR30055:SF151">
    <property type="entry name" value="TRANSCRIPTIONAL REGULATORY PROTEIN"/>
    <property type="match status" value="1"/>
</dbReference>
<feature type="DNA-binding region" description="H-T-H motif" evidence="4">
    <location>
        <begin position="49"/>
        <end position="68"/>
    </location>
</feature>
<keyword evidence="2 4" id="KW-0238">DNA-binding</keyword>
<dbReference type="GO" id="GO:0003700">
    <property type="term" value="F:DNA-binding transcription factor activity"/>
    <property type="evidence" value="ECO:0007669"/>
    <property type="project" value="TreeGrafter"/>
</dbReference>
<keyword evidence="3" id="KW-0804">Transcription</keyword>
<keyword evidence="1" id="KW-0805">Transcription regulation</keyword>
<evidence type="ECO:0000313" key="7">
    <source>
        <dbReference type="Proteomes" id="UP000527616"/>
    </source>
</evidence>
<evidence type="ECO:0000313" key="6">
    <source>
        <dbReference type="EMBL" id="NYI70546.1"/>
    </source>
</evidence>
<dbReference type="AlphaFoldDB" id="A0A7Z0D882"/>
<keyword evidence="7" id="KW-1185">Reference proteome</keyword>
<dbReference type="SUPFAM" id="SSF48498">
    <property type="entry name" value="Tetracyclin repressor-like, C-terminal domain"/>
    <property type="match status" value="1"/>
</dbReference>
<reference evidence="6 7" key="1">
    <citation type="submission" date="2020-07" db="EMBL/GenBank/DDBJ databases">
        <title>Sequencing the genomes of 1000 actinobacteria strains.</title>
        <authorList>
            <person name="Klenk H.-P."/>
        </authorList>
    </citation>
    <scope>NUCLEOTIDE SEQUENCE [LARGE SCALE GENOMIC DNA]</scope>
    <source>
        <strain evidence="6 7">DSM 103164</strain>
    </source>
</reference>
<dbReference type="Gene3D" id="1.10.357.10">
    <property type="entry name" value="Tetracycline Repressor, domain 2"/>
    <property type="match status" value="1"/>
</dbReference>
<evidence type="ECO:0000259" key="5">
    <source>
        <dbReference type="PROSITE" id="PS50977"/>
    </source>
</evidence>
<dbReference type="RefSeq" id="WP_179444490.1">
    <property type="nucleotide sequence ID" value="NZ_JACBZS010000001.1"/>
</dbReference>
<dbReference type="InterPro" id="IPR050109">
    <property type="entry name" value="HTH-type_TetR-like_transc_reg"/>
</dbReference>
<feature type="domain" description="HTH tetR-type" evidence="5">
    <location>
        <begin position="26"/>
        <end position="86"/>
    </location>
</feature>
<proteinExistence type="predicted"/>
<evidence type="ECO:0000256" key="1">
    <source>
        <dbReference type="ARBA" id="ARBA00023015"/>
    </source>
</evidence>
<dbReference type="GO" id="GO:0000976">
    <property type="term" value="F:transcription cis-regulatory region binding"/>
    <property type="evidence" value="ECO:0007669"/>
    <property type="project" value="TreeGrafter"/>
</dbReference>
<dbReference type="Gene3D" id="1.10.10.60">
    <property type="entry name" value="Homeodomain-like"/>
    <property type="match status" value="1"/>
</dbReference>
<dbReference type="SUPFAM" id="SSF46689">
    <property type="entry name" value="Homeodomain-like"/>
    <property type="match status" value="1"/>
</dbReference>
<dbReference type="InterPro" id="IPR036271">
    <property type="entry name" value="Tet_transcr_reg_TetR-rel_C_sf"/>
</dbReference>
<dbReference type="InterPro" id="IPR009057">
    <property type="entry name" value="Homeodomain-like_sf"/>
</dbReference>
<comment type="caution">
    <text evidence="6">The sequence shown here is derived from an EMBL/GenBank/DDBJ whole genome shotgun (WGS) entry which is preliminary data.</text>
</comment>
<evidence type="ECO:0000256" key="4">
    <source>
        <dbReference type="PROSITE-ProRule" id="PRU00335"/>
    </source>
</evidence>
<accession>A0A7Z0D882</accession>
<dbReference type="InterPro" id="IPR001647">
    <property type="entry name" value="HTH_TetR"/>
</dbReference>
<dbReference type="PANTHER" id="PTHR30055">
    <property type="entry name" value="HTH-TYPE TRANSCRIPTIONAL REGULATOR RUTR"/>
    <property type="match status" value="1"/>
</dbReference>
<dbReference type="Pfam" id="PF00440">
    <property type="entry name" value="TetR_N"/>
    <property type="match status" value="1"/>
</dbReference>
<dbReference type="PROSITE" id="PS50977">
    <property type="entry name" value="HTH_TETR_2"/>
    <property type="match status" value="1"/>
</dbReference>
<dbReference type="EMBL" id="JACBZS010000001">
    <property type="protein sequence ID" value="NYI70546.1"/>
    <property type="molecule type" value="Genomic_DNA"/>
</dbReference>
<sequence length="312" mass="34079">MTDELPRALAIAWGMETSPSRGPKRELSHESIVDAAIEIANAEGLAALTMQRVAKSFGFTTMALYRYVSSKDDLQILMLDRANAQAADAVIDATDWRAGLRDWMDAVRATLHAHPWLFELYASGAGVNQLALPNMMRMTDNGLRAMRTLDLPLAAKLDVITRLSVLATESVSQELARRDPSTNLDPMAVEAIREVATAERFPDLHPSIADGSYFDGCTELGDPDNLRTELDSFFDRLETQARTGPPATPAPLTPDAAAAVAEREWREAVALRKRATERVNEASRIEAAKHVEYTAAKEFAKASAKAARSGRG</sequence>
<organism evidence="6 7">
    <name type="scientific">Naumannella cuiyingiana</name>
    <dbReference type="NCBI Taxonomy" id="1347891"/>
    <lineage>
        <taxon>Bacteria</taxon>
        <taxon>Bacillati</taxon>
        <taxon>Actinomycetota</taxon>
        <taxon>Actinomycetes</taxon>
        <taxon>Propionibacteriales</taxon>
        <taxon>Propionibacteriaceae</taxon>
        <taxon>Naumannella</taxon>
    </lineage>
</organism>